<keyword evidence="1" id="KW-0472">Membrane</keyword>
<evidence type="ECO:0000256" key="1">
    <source>
        <dbReference type="SAM" id="Phobius"/>
    </source>
</evidence>
<accession>A0A7W7FRJ2</accession>
<gene>
    <name evidence="3" type="ORF">HNR67_001108</name>
</gene>
<feature type="domain" description="Low molecular weight protein antigen 6 PH" evidence="2">
    <location>
        <begin position="45"/>
        <end position="124"/>
    </location>
</feature>
<evidence type="ECO:0000259" key="2">
    <source>
        <dbReference type="Pfam" id="PF10756"/>
    </source>
</evidence>
<evidence type="ECO:0000313" key="3">
    <source>
        <dbReference type="EMBL" id="MBB4674990.1"/>
    </source>
</evidence>
<dbReference type="RefSeq" id="WP_312986514.1">
    <property type="nucleotide sequence ID" value="NZ_BAAAUI010000033.1"/>
</dbReference>
<proteinExistence type="predicted"/>
<keyword evidence="4" id="KW-1185">Reference proteome</keyword>
<comment type="caution">
    <text evidence="3">The sequence shown here is derived from an EMBL/GenBank/DDBJ whole genome shotgun (WGS) entry which is preliminary data.</text>
</comment>
<sequence length="126" mass="13551">MSVGWVLAAGATVWLVFTTDPAGRVIAAVAALVLAFAALFGSIARPRLAASPMGLSVRGLFRTEEWSWAEVSTRVLHTQRLGRRVAVLEIEVTRDELERLFVLGRLDLGADPEDVAAQLGELRGPA</sequence>
<dbReference type="Proteomes" id="UP000533598">
    <property type="component" value="Unassembled WGS sequence"/>
</dbReference>
<keyword evidence="1" id="KW-1133">Transmembrane helix</keyword>
<keyword evidence="1" id="KW-0812">Transmembrane</keyword>
<dbReference type="EMBL" id="JACHMH010000001">
    <property type="protein sequence ID" value="MBB4674990.1"/>
    <property type="molecule type" value="Genomic_DNA"/>
</dbReference>
<organism evidence="3 4">
    <name type="scientific">Crossiella cryophila</name>
    <dbReference type="NCBI Taxonomy" id="43355"/>
    <lineage>
        <taxon>Bacteria</taxon>
        <taxon>Bacillati</taxon>
        <taxon>Actinomycetota</taxon>
        <taxon>Actinomycetes</taxon>
        <taxon>Pseudonocardiales</taxon>
        <taxon>Pseudonocardiaceae</taxon>
        <taxon>Crossiella</taxon>
    </lineage>
</organism>
<dbReference type="Pfam" id="PF10756">
    <property type="entry name" value="bPH_6"/>
    <property type="match status" value="1"/>
</dbReference>
<evidence type="ECO:0000313" key="4">
    <source>
        <dbReference type="Proteomes" id="UP000533598"/>
    </source>
</evidence>
<dbReference type="AlphaFoldDB" id="A0A7W7FRJ2"/>
<protein>
    <recommendedName>
        <fullName evidence="2">Low molecular weight protein antigen 6 PH domain-containing protein</fullName>
    </recommendedName>
</protein>
<dbReference type="InterPro" id="IPR019692">
    <property type="entry name" value="CFP-6_PH"/>
</dbReference>
<feature type="transmembrane region" description="Helical" evidence="1">
    <location>
        <begin position="25"/>
        <end position="44"/>
    </location>
</feature>
<name>A0A7W7FRJ2_9PSEU</name>
<reference evidence="3 4" key="1">
    <citation type="submission" date="2020-08" db="EMBL/GenBank/DDBJ databases">
        <title>Sequencing the genomes of 1000 actinobacteria strains.</title>
        <authorList>
            <person name="Klenk H.-P."/>
        </authorList>
    </citation>
    <scope>NUCLEOTIDE SEQUENCE [LARGE SCALE GENOMIC DNA]</scope>
    <source>
        <strain evidence="3 4">DSM 44230</strain>
    </source>
</reference>